<dbReference type="OrthoDB" id="3135854at2"/>
<protein>
    <submittedName>
        <fullName evidence="1">Uncharacterized protein</fullName>
    </submittedName>
</protein>
<dbReference type="AlphaFoldDB" id="A0A1M7Z5X0"/>
<organism evidence="1 2">
    <name type="scientific">Algoriphagus zhangzhouensis</name>
    <dbReference type="NCBI Taxonomy" id="1073327"/>
    <lineage>
        <taxon>Bacteria</taxon>
        <taxon>Pseudomonadati</taxon>
        <taxon>Bacteroidota</taxon>
        <taxon>Cytophagia</taxon>
        <taxon>Cytophagales</taxon>
        <taxon>Cyclobacteriaceae</taxon>
        <taxon>Algoriphagus</taxon>
    </lineage>
</organism>
<evidence type="ECO:0000313" key="2">
    <source>
        <dbReference type="Proteomes" id="UP000184609"/>
    </source>
</evidence>
<reference evidence="2" key="1">
    <citation type="submission" date="2016-12" db="EMBL/GenBank/DDBJ databases">
        <authorList>
            <person name="Varghese N."/>
            <person name="Submissions S."/>
        </authorList>
    </citation>
    <scope>NUCLEOTIDE SEQUENCE [LARGE SCALE GENOMIC DNA]</scope>
    <source>
        <strain evidence="2">DSM 25035</strain>
    </source>
</reference>
<dbReference type="RefSeq" id="WP_073570317.1">
    <property type="nucleotide sequence ID" value="NZ_FRXN01000001.1"/>
</dbReference>
<proteinExistence type="predicted"/>
<dbReference type="Proteomes" id="UP000184609">
    <property type="component" value="Unassembled WGS sequence"/>
</dbReference>
<dbReference type="STRING" id="1073327.SAMN04488108_0668"/>
<evidence type="ECO:0000313" key="1">
    <source>
        <dbReference type="EMBL" id="SHO60244.1"/>
    </source>
</evidence>
<gene>
    <name evidence="1" type="ORF">SAMN04488108_0668</name>
</gene>
<keyword evidence="2" id="KW-1185">Reference proteome</keyword>
<sequence length="162" mass="18661">MLNKLTAIIFILASNYIFVPTTIAQNLSEKLGAIETGFSFTTLGQSVNVIDQYLIKRAEKVVFRYVPDEVSAGLGYESYHLEITIKEKLEVSDADKKRERFHWSLNFFDSQGEVISTFIIAKEQVKYSGNQNESLNFYSIDLIDIPLNLLDRTHHIDLFYLR</sequence>
<dbReference type="EMBL" id="FRXN01000001">
    <property type="protein sequence ID" value="SHO60244.1"/>
    <property type="molecule type" value="Genomic_DNA"/>
</dbReference>
<name>A0A1M7Z5X0_9BACT</name>
<accession>A0A1M7Z5X0</accession>